<dbReference type="SUPFAM" id="SSF50494">
    <property type="entry name" value="Trypsin-like serine proteases"/>
    <property type="match status" value="1"/>
</dbReference>
<keyword evidence="3 5" id="KW-0720">Serine protease</keyword>
<dbReference type="InterPro" id="IPR018114">
    <property type="entry name" value="TRYPSIN_HIS"/>
</dbReference>
<dbReference type="Pfam" id="PF00089">
    <property type="entry name" value="Trypsin"/>
    <property type="match status" value="1"/>
</dbReference>
<feature type="domain" description="Peptidase S1" evidence="6">
    <location>
        <begin position="17"/>
        <end position="239"/>
    </location>
</feature>
<dbReference type="FunFam" id="2.40.10.10:FF:000077">
    <property type="entry name" value="Predicted protein"/>
    <property type="match status" value="1"/>
</dbReference>
<dbReference type="CDD" id="cd00190">
    <property type="entry name" value="Tryp_SPc"/>
    <property type="match status" value="1"/>
</dbReference>
<dbReference type="PROSITE" id="PS00135">
    <property type="entry name" value="TRYPSIN_SER"/>
    <property type="match status" value="1"/>
</dbReference>
<dbReference type="PANTHER" id="PTHR24252:SF7">
    <property type="entry name" value="HYALIN"/>
    <property type="match status" value="1"/>
</dbReference>
<dbReference type="PROSITE" id="PS00134">
    <property type="entry name" value="TRYPSIN_HIS"/>
    <property type="match status" value="1"/>
</dbReference>
<keyword evidence="4" id="KW-1015">Disulfide bond</keyword>
<dbReference type="PANTHER" id="PTHR24252">
    <property type="entry name" value="ACROSIN-RELATED"/>
    <property type="match status" value="1"/>
</dbReference>
<evidence type="ECO:0000256" key="5">
    <source>
        <dbReference type="RuleBase" id="RU363034"/>
    </source>
</evidence>
<dbReference type="GO" id="GO:0004252">
    <property type="term" value="F:serine-type endopeptidase activity"/>
    <property type="evidence" value="ECO:0007669"/>
    <property type="project" value="InterPro"/>
</dbReference>
<evidence type="ECO:0000256" key="2">
    <source>
        <dbReference type="ARBA" id="ARBA00022801"/>
    </source>
</evidence>
<dbReference type="STRING" id="1448308.A0A2T2NNI4"/>
<dbReference type="GO" id="GO:0006508">
    <property type="term" value="P:proteolysis"/>
    <property type="evidence" value="ECO:0007669"/>
    <property type="project" value="UniProtKB-KW"/>
</dbReference>
<evidence type="ECO:0000256" key="3">
    <source>
        <dbReference type="ARBA" id="ARBA00022825"/>
    </source>
</evidence>
<dbReference type="SMART" id="SM00020">
    <property type="entry name" value="Tryp_SPc"/>
    <property type="match status" value="1"/>
</dbReference>
<evidence type="ECO:0000256" key="1">
    <source>
        <dbReference type="ARBA" id="ARBA00022670"/>
    </source>
</evidence>
<protein>
    <submittedName>
        <fullName evidence="7">Trypsin-domain-containing protein</fullName>
    </submittedName>
</protein>
<gene>
    <name evidence="7" type="ORF">BS50DRAFT_494145</name>
</gene>
<reference evidence="7 8" key="1">
    <citation type="journal article" date="2018" name="Front. Microbiol.">
        <title>Genome-Wide Analysis of Corynespora cassiicola Leaf Fall Disease Putative Effectors.</title>
        <authorList>
            <person name="Lopez D."/>
            <person name="Ribeiro S."/>
            <person name="Label P."/>
            <person name="Fumanal B."/>
            <person name="Venisse J.S."/>
            <person name="Kohler A."/>
            <person name="de Oliveira R.R."/>
            <person name="Labutti K."/>
            <person name="Lipzen A."/>
            <person name="Lail K."/>
            <person name="Bauer D."/>
            <person name="Ohm R.A."/>
            <person name="Barry K.W."/>
            <person name="Spatafora J."/>
            <person name="Grigoriev I.V."/>
            <person name="Martin F.M."/>
            <person name="Pujade-Renaud V."/>
        </authorList>
    </citation>
    <scope>NUCLEOTIDE SEQUENCE [LARGE SCALE GENOMIC DNA]</scope>
    <source>
        <strain evidence="7 8">Philippines</strain>
    </source>
</reference>
<dbReference type="Gene3D" id="2.40.10.10">
    <property type="entry name" value="Trypsin-like serine proteases"/>
    <property type="match status" value="2"/>
</dbReference>
<dbReference type="InterPro" id="IPR001254">
    <property type="entry name" value="Trypsin_dom"/>
</dbReference>
<evidence type="ECO:0000313" key="8">
    <source>
        <dbReference type="Proteomes" id="UP000240883"/>
    </source>
</evidence>
<keyword evidence="2 5" id="KW-0378">Hydrolase</keyword>
<dbReference type="InterPro" id="IPR009003">
    <property type="entry name" value="Peptidase_S1_PA"/>
</dbReference>
<dbReference type="PROSITE" id="PS50240">
    <property type="entry name" value="TRYPSIN_DOM"/>
    <property type="match status" value="1"/>
</dbReference>
<name>A0A2T2NNI4_CORCC</name>
<proteinExistence type="predicted"/>
<dbReference type="InterPro" id="IPR001314">
    <property type="entry name" value="Peptidase_S1A"/>
</dbReference>
<evidence type="ECO:0000259" key="6">
    <source>
        <dbReference type="PROSITE" id="PS50240"/>
    </source>
</evidence>
<evidence type="ECO:0000313" key="7">
    <source>
        <dbReference type="EMBL" id="PSN66940.1"/>
    </source>
</evidence>
<keyword evidence="8" id="KW-1185">Reference proteome</keyword>
<dbReference type="InterPro" id="IPR033116">
    <property type="entry name" value="TRYPSIN_SER"/>
</dbReference>
<organism evidence="7 8">
    <name type="scientific">Corynespora cassiicola Philippines</name>
    <dbReference type="NCBI Taxonomy" id="1448308"/>
    <lineage>
        <taxon>Eukaryota</taxon>
        <taxon>Fungi</taxon>
        <taxon>Dikarya</taxon>
        <taxon>Ascomycota</taxon>
        <taxon>Pezizomycotina</taxon>
        <taxon>Dothideomycetes</taxon>
        <taxon>Pleosporomycetidae</taxon>
        <taxon>Pleosporales</taxon>
        <taxon>Corynesporascaceae</taxon>
        <taxon>Corynespora</taxon>
    </lineage>
</organism>
<sequence length="239" mass="24020">MSYAAAIPQEDESSIAIVGGTAAAAGEFPYIISLQTSTGSHFCGGALLDADTVITAAHCAEGRSAASLRVRAGTLTWSSGGTQVRVSSVTIHPNYSGINYDAAIIKLATPIPTSSTISYARLPASGSDPSAGTQATVAGWGATRENGSASSRLLKVTVPVVSRASCQAVYGSQVTTQMWCAGTAAGGKDSCQGDSGGPIVDPSGTLIGLVSWGNGCARPGVPGVYARVGNFISFINSNL</sequence>
<keyword evidence="1 5" id="KW-0645">Protease</keyword>
<dbReference type="EMBL" id="KZ678135">
    <property type="protein sequence ID" value="PSN66940.1"/>
    <property type="molecule type" value="Genomic_DNA"/>
</dbReference>
<dbReference type="OrthoDB" id="6380398at2759"/>
<dbReference type="PRINTS" id="PR00722">
    <property type="entry name" value="CHYMOTRYPSIN"/>
</dbReference>
<evidence type="ECO:0000256" key="4">
    <source>
        <dbReference type="ARBA" id="ARBA00023157"/>
    </source>
</evidence>
<dbReference type="Proteomes" id="UP000240883">
    <property type="component" value="Unassembled WGS sequence"/>
</dbReference>
<dbReference type="AlphaFoldDB" id="A0A2T2NNI4"/>
<accession>A0A2T2NNI4</accession>
<dbReference type="InterPro" id="IPR043504">
    <property type="entry name" value="Peptidase_S1_PA_chymotrypsin"/>
</dbReference>